<sequence length="459" mass="51260">MANNVGDKLLWTAVAVTSIAAYWYIPYFLTYAKELAAVAPPPPENTKPQLQKAAEDAIETSTLAELAAGPSYNLAASAIRLTAARFVKSDAKQKLLEDLKSKSWSRRDRAITGLQLLIFNPDLKESGIKQHFTNDATFKALVDALVNIRDENKHKYNPPTTGIPPSPVRPAYRPAHERIALKIILALMDAPRADSSYVGDPARPAIRAGIIQRWLADYPFPCALPENAKYNYKKSDVCRLLEQDFWEDDDLYMSRLMYKLRQLPAGVLLLADVGLSPPSLNNPLHGNAQLQTTNHPRNSQNTYGLTDLDDDDDDDDEDVVVGELIDDEELIIRLRGDSAPRHSMEQTPEERSLRRRHRNAVVVAEPGSPLRLENILQRHPTETDQERALDTREQDEDPQGDISVACLMDGRSLDEIDGLPSEELRSSSTLPEIGFGDPEARQALLDELFNAIEVQDEPD</sequence>
<evidence type="ECO:0000313" key="1">
    <source>
        <dbReference type="EMBL" id="KAJ9657988.1"/>
    </source>
</evidence>
<protein>
    <submittedName>
        <fullName evidence="1">Uncharacterized protein</fullName>
    </submittedName>
</protein>
<name>A0ACC3AA74_9EURO</name>
<dbReference type="EMBL" id="JAPDRQ010000056">
    <property type="protein sequence ID" value="KAJ9657988.1"/>
    <property type="molecule type" value="Genomic_DNA"/>
</dbReference>
<proteinExistence type="predicted"/>
<comment type="caution">
    <text evidence="1">The sequence shown here is derived from an EMBL/GenBank/DDBJ whole genome shotgun (WGS) entry which is preliminary data.</text>
</comment>
<gene>
    <name evidence="1" type="ORF">H2198_003957</name>
</gene>
<accession>A0ACC3AA74</accession>
<dbReference type="Proteomes" id="UP001172386">
    <property type="component" value="Unassembled WGS sequence"/>
</dbReference>
<organism evidence="1 2">
    <name type="scientific">Neophaeococcomyces mojaviensis</name>
    <dbReference type="NCBI Taxonomy" id="3383035"/>
    <lineage>
        <taxon>Eukaryota</taxon>
        <taxon>Fungi</taxon>
        <taxon>Dikarya</taxon>
        <taxon>Ascomycota</taxon>
        <taxon>Pezizomycotina</taxon>
        <taxon>Eurotiomycetes</taxon>
        <taxon>Chaetothyriomycetidae</taxon>
        <taxon>Chaetothyriales</taxon>
        <taxon>Chaetothyriales incertae sedis</taxon>
        <taxon>Neophaeococcomyces</taxon>
    </lineage>
</organism>
<evidence type="ECO:0000313" key="2">
    <source>
        <dbReference type="Proteomes" id="UP001172386"/>
    </source>
</evidence>
<reference evidence="1" key="1">
    <citation type="submission" date="2022-10" db="EMBL/GenBank/DDBJ databases">
        <title>Culturing micro-colonial fungi from biological soil crusts in the Mojave desert and describing Neophaeococcomyces mojavensis, and introducing the new genera and species Taxawa tesnikishii.</title>
        <authorList>
            <person name="Kurbessoian T."/>
            <person name="Stajich J.E."/>
        </authorList>
    </citation>
    <scope>NUCLEOTIDE SEQUENCE</scope>
    <source>
        <strain evidence="1">JES_112</strain>
    </source>
</reference>
<keyword evidence="2" id="KW-1185">Reference proteome</keyword>